<dbReference type="PANTHER" id="PTHR47074">
    <property type="entry name" value="BNAC02G40300D PROTEIN"/>
    <property type="match status" value="1"/>
</dbReference>
<dbReference type="AlphaFoldDB" id="A0A392QBQ1"/>
<evidence type="ECO:0000313" key="1">
    <source>
        <dbReference type="EMBL" id="MCI21564.1"/>
    </source>
</evidence>
<sequence>VVITPRLNVYNNAKEAIFDICSKEAKEVADDVQEQQYQQWVPPRQGWLKCNVDVGILNSGRIISGGWCIRDENGQFIRAGTN</sequence>
<evidence type="ECO:0008006" key="3">
    <source>
        <dbReference type="Google" id="ProtNLM"/>
    </source>
</evidence>
<proteinExistence type="predicted"/>
<feature type="non-terminal residue" evidence="1">
    <location>
        <position position="1"/>
    </location>
</feature>
<dbReference type="Proteomes" id="UP000265520">
    <property type="component" value="Unassembled WGS sequence"/>
</dbReference>
<dbReference type="InterPro" id="IPR052929">
    <property type="entry name" value="RNase_H-like_EbsB-rel"/>
</dbReference>
<evidence type="ECO:0000313" key="2">
    <source>
        <dbReference type="Proteomes" id="UP000265520"/>
    </source>
</evidence>
<dbReference type="EMBL" id="LXQA010125559">
    <property type="protein sequence ID" value="MCI21564.1"/>
    <property type="molecule type" value="Genomic_DNA"/>
</dbReference>
<keyword evidence="2" id="KW-1185">Reference proteome</keyword>
<comment type="caution">
    <text evidence="1">The sequence shown here is derived from an EMBL/GenBank/DDBJ whole genome shotgun (WGS) entry which is preliminary data.</text>
</comment>
<reference evidence="1 2" key="1">
    <citation type="journal article" date="2018" name="Front. Plant Sci.">
        <title>Red Clover (Trifolium pratense) and Zigzag Clover (T. medium) - A Picture of Genomic Similarities and Differences.</title>
        <authorList>
            <person name="Dluhosova J."/>
            <person name="Istvanek J."/>
            <person name="Nedelnik J."/>
            <person name="Repkova J."/>
        </authorList>
    </citation>
    <scope>NUCLEOTIDE SEQUENCE [LARGE SCALE GENOMIC DNA]</scope>
    <source>
        <strain evidence="2">cv. 10/8</strain>
        <tissue evidence="1">Leaf</tissue>
    </source>
</reference>
<dbReference type="PANTHER" id="PTHR47074:SF11">
    <property type="entry name" value="REVERSE TRANSCRIPTASE-LIKE PROTEIN"/>
    <property type="match status" value="1"/>
</dbReference>
<name>A0A392QBQ1_9FABA</name>
<organism evidence="1 2">
    <name type="scientific">Trifolium medium</name>
    <dbReference type="NCBI Taxonomy" id="97028"/>
    <lineage>
        <taxon>Eukaryota</taxon>
        <taxon>Viridiplantae</taxon>
        <taxon>Streptophyta</taxon>
        <taxon>Embryophyta</taxon>
        <taxon>Tracheophyta</taxon>
        <taxon>Spermatophyta</taxon>
        <taxon>Magnoliopsida</taxon>
        <taxon>eudicotyledons</taxon>
        <taxon>Gunneridae</taxon>
        <taxon>Pentapetalae</taxon>
        <taxon>rosids</taxon>
        <taxon>fabids</taxon>
        <taxon>Fabales</taxon>
        <taxon>Fabaceae</taxon>
        <taxon>Papilionoideae</taxon>
        <taxon>50 kb inversion clade</taxon>
        <taxon>NPAAA clade</taxon>
        <taxon>Hologalegina</taxon>
        <taxon>IRL clade</taxon>
        <taxon>Trifolieae</taxon>
        <taxon>Trifolium</taxon>
    </lineage>
</organism>
<accession>A0A392QBQ1</accession>
<protein>
    <recommendedName>
        <fullName evidence="3">RNase H type-1 domain-containing protein</fullName>
    </recommendedName>
</protein>